<dbReference type="EMBL" id="BPLQ01015033">
    <property type="protein sequence ID" value="GIY85353.1"/>
    <property type="molecule type" value="Genomic_DNA"/>
</dbReference>
<proteinExistence type="predicted"/>
<evidence type="ECO:0000313" key="2">
    <source>
        <dbReference type="Proteomes" id="UP001054837"/>
    </source>
</evidence>
<keyword evidence="2" id="KW-1185">Reference proteome</keyword>
<dbReference type="AlphaFoldDB" id="A0AAV4WUZ0"/>
<gene>
    <name evidence="1" type="ORF">CDAR_318031</name>
</gene>
<name>A0AAV4WUZ0_9ARAC</name>
<comment type="caution">
    <text evidence="1">The sequence shown here is derived from an EMBL/GenBank/DDBJ whole genome shotgun (WGS) entry which is preliminary data.</text>
</comment>
<organism evidence="1 2">
    <name type="scientific">Caerostris darwini</name>
    <dbReference type="NCBI Taxonomy" id="1538125"/>
    <lineage>
        <taxon>Eukaryota</taxon>
        <taxon>Metazoa</taxon>
        <taxon>Ecdysozoa</taxon>
        <taxon>Arthropoda</taxon>
        <taxon>Chelicerata</taxon>
        <taxon>Arachnida</taxon>
        <taxon>Araneae</taxon>
        <taxon>Araneomorphae</taxon>
        <taxon>Entelegynae</taxon>
        <taxon>Araneoidea</taxon>
        <taxon>Araneidae</taxon>
        <taxon>Caerostris</taxon>
    </lineage>
</organism>
<dbReference type="Proteomes" id="UP001054837">
    <property type="component" value="Unassembled WGS sequence"/>
</dbReference>
<evidence type="ECO:0000313" key="1">
    <source>
        <dbReference type="EMBL" id="GIY85353.1"/>
    </source>
</evidence>
<sequence length="109" mass="12439">MTQRTDRARWPYPPENWRKADNPLHHYLFFRSVFLADRSLAALLSADKSGLSSRPIARRADKMLIRVRLPFFKNPLCLWLSAVGIVLNINGNGQLVLLICSGKASEEME</sequence>
<protein>
    <submittedName>
        <fullName evidence="1">Uncharacterized protein</fullName>
    </submittedName>
</protein>
<accession>A0AAV4WUZ0</accession>
<reference evidence="1 2" key="1">
    <citation type="submission" date="2021-06" db="EMBL/GenBank/DDBJ databases">
        <title>Caerostris darwini draft genome.</title>
        <authorList>
            <person name="Kono N."/>
            <person name="Arakawa K."/>
        </authorList>
    </citation>
    <scope>NUCLEOTIDE SEQUENCE [LARGE SCALE GENOMIC DNA]</scope>
</reference>